<dbReference type="Gene3D" id="1.10.287.70">
    <property type="match status" value="1"/>
</dbReference>
<evidence type="ECO:0000256" key="3">
    <source>
        <dbReference type="ARBA" id="ARBA00022692"/>
    </source>
</evidence>
<evidence type="ECO:0000256" key="4">
    <source>
        <dbReference type="ARBA" id="ARBA00022989"/>
    </source>
</evidence>
<gene>
    <name evidence="11" type="ORF">ALC62_06025</name>
</gene>
<evidence type="ECO:0000256" key="6">
    <source>
        <dbReference type="ARBA" id="ARBA00023170"/>
    </source>
</evidence>
<organism evidence="11 12">
    <name type="scientific">Cyphomyrmex costatus</name>
    <dbReference type="NCBI Taxonomy" id="456900"/>
    <lineage>
        <taxon>Eukaryota</taxon>
        <taxon>Metazoa</taxon>
        <taxon>Ecdysozoa</taxon>
        <taxon>Arthropoda</taxon>
        <taxon>Hexapoda</taxon>
        <taxon>Insecta</taxon>
        <taxon>Pterygota</taxon>
        <taxon>Neoptera</taxon>
        <taxon>Endopterygota</taxon>
        <taxon>Hymenoptera</taxon>
        <taxon>Apocrita</taxon>
        <taxon>Aculeata</taxon>
        <taxon>Formicoidea</taxon>
        <taxon>Formicidae</taxon>
        <taxon>Myrmicinae</taxon>
        <taxon>Cyphomyrmex</taxon>
    </lineage>
</organism>
<evidence type="ECO:0000256" key="5">
    <source>
        <dbReference type="ARBA" id="ARBA00023136"/>
    </source>
</evidence>
<keyword evidence="9" id="KW-0732">Signal</keyword>
<dbReference type="EMBL" id="KQ977381">
    <property type="protein sequence ID" value="KYN03158.1"/>
    <property type="molecule type" value="Genomic_DNA"/>
</dbReference>
<keyword evidence="6" id="KW-0675">Receptor</keyword>
<feature type="transmembrane region" description="Helical" evidence="8">
    <location>
        <begin position="574"/>
        <end position="596"/>
    </location>
</feature>
<keyword evidence="4 8" id="KW-1133">Transmembrane helix</keyword>
<evidence type="ECO:0000256" key="9">
    <source>
        <dbReference type="SAM" id="SignalP"/>
    </source>
</evidence>
<evidence type="ECO:0000256" key="1">
    <source>
        <dbReference type="ARBA" id="ARBA00004651"/>
    </source>
</evidence>
<keyword evidence="3 8" id="KW-0812">Transmembrane</keyword>
<dbReference type="GO" id="GO:0005886">
    <property type="term" value="C:plasma membrane"/>
    <property type="evidence" value="ECO:0007669"/>
    <property type="project" value="UniProtKB-SubCell"/>
</dbReference>
<evidence type="ECO:0000313" key="12">
    <source>
        <dbReference type="Proteomes" id="UP000078542"/>
    </source>
</evidence>
<dbReference type="PANTHER" id="PTHR42643">
    <property type="entry name" value="IONOTROPIC RECEPTOR 20A-RELATED"/>
    <property type="match status" value="1"/>
</dbReference>
<dbReference type="AlphaFoldDB" id="A0A195CQZ3"/>
<dbReference type="Proteomes" id="UP000078542">
    <property type="component" value="Unassembled WGS sequence"/>
</dbReference>
<dbReference type="PANTHER" id="PTHR42643:SF32">
    <property type="entry name" value="IONOTROPIC RECEPTOR 31A, ISOFORM C-RELATED"/>
    <property type="match status" value="1"/>
</dbReference>
<comment type="subcellular location">
    <subcellularLocation>
        <location evidence="1">Cell membrane</location>
        <topology evidence="1">Multi-pass membrane protein</topology>
    </subcellularLocation>
</comment>
<evidence type="ECO:0000256" key="7">
    <source>
        <dbReference type="ARBA" id="ARBA00023180"/>
    </source>
</evidence>
<evidence type="ECO:0000256" key="2">
    <source>
        <dbReference type="ARBA" id="ARBA00022475"/>
    </source>
</evidence>
<evidence type="ECO:0000313" key="11">
    <source>
        <dbReference type="EMBL" id="KYN03158.1"/>
    </source>
</evidence>
<feature type="chain" id="PRO_5008270118" description="Ionotropic receptor 75a N-terminal domain-containing protein" evidence="9">
    <location>
        <begin position="20"/>
        <end position="724"/>
    </location>
</feature>
<proteinExistence type="predicted"/>
<keyword evidence="12" id="KW-1185">Reference proteome</keyword>
<evidence type="ECO:0000256" key="8">
    <source>
        <dbReference type="SAM" id="Phobius"/>
    </source>
</evidence>
<dbReference type="InterPro" id="IPR052192">
    <property type="entry name" value="Insect_Ionotropic_Sensory_Rcpt"/>
</dbReference>
<keyword evidence="7" id="KW-0325">Glycoprotein</keyword>
<accession>A0A195CQZ3</accession>
<name>A0A195CQZ3_9HYME</name>
<dbReference type="InterPro" id="IPR057074">
    <property type="entry name" value="IR75A_N"/>
</dbReference>
<keyword evidence="2" id="KW-1003">Cell membrane</keyword>
<feature type="transmembrane region" description="Helical" evidence="8">
    <location>
        <begin position="385"/>
        <end position="407"/>
    </location>
</feature>
<evidence type="ECO:0000259" key="10">
    <source>
        <dbReference type="Pfam" id="PF24576"/>
    </source>
</evidence>
<dbReference type="Pfam" id="PF24576">
    <property type="entry name" value="IR75A_N"/>
    <property type="match status" value="1"/>
</dbReference>
<keyword evidence="5 8" id="KW-0472">Membrane</keyword>
<protein>
    <recommendedName>
        <fullName evidence="10">Ionotropic receptor 75a N-terminal domain-containing protein</fullName>
    </recommendedName>
</protein>
<dbReference type="STRING" id="456900.A0A195CQZ3"/>
<feature type="domain" description="Ionotropic receptor 75a N-terminal" evidence="10">
    <location>
        <begin position="22"/>
        <end position="201"/>
    </location>
</feature>
<feature type="transmembrane region" description="Helical" evidence="8">
    <location>
        <begin position="329"/>
        <end position="347"/>
    </location>
</feature>
<sequence length="724" mass="83159">MCLMYRIFLLQTFIIVVYAQTSQIIRDYFVYKNVTRVVGFSCGGVNEDFLTMKLLTDVGMSTAIKPAGSQIDIPRYLDTDRTMGVFVDIRCPNQNVSGIFDEGTAHRMYDYSYAWLIFGNNLNDSLQSLNDSGFSIVTDFAILLPNDTNYVLYDVYNHCKMRDGVLNVTWLGNWKENEGLMINLTDSRVNRRRDYHGLRAKAAGIVLHRPEHVSLIDYLEGDSLEVMDNWPKFGHTLLSHVANMFNFTMELIEIDHWEKNDSNGPLMGTLKRDDADLGYYPSILTIERYGYARVIFPQWPTRTCFMFRTIPATKMKPWIILKPFAADTWYSIILIVVITIFILSCILKLERADDYGCSISTLITVAALCQQGFPSLSNQSASRIALIQITVFGLLVYNYYGAAIVSARLNEPLQKMNDSLYSLAHSKMHMAAEKNVFFNFLLRNPRPDVQYFRPFWNAIPESKRFISIEEGVEGIKRGGFAYHADPDDIYPSIELAFDKQMICQLTEVHLLKSELGLWSNLKSHFHEISKIALLKINTSGLRRREIRRRSARKPYCPSDEIFVSSVTIYEAAPILFLLLFGMIISLIVFGIEYFVFYTMNSKRTSDITSNIKPSTKLIIKPSIKSDIKLGIKPNIKQSIKPNMKKNIKLNIKKDIKTNMEKDIKLNIKKDIKTNMEKDIKPDIKIDKKSKILLKDKVPPKNNIILVLPEASNIFQQVLMSKRYQ</sequence>
<feature type="signal peptide" evidence="9">
    <location>
        <begin position="1"/>
        <end position="19"/>
    </location>
</feature>
<reference evidence="11 12" key="1">
    <citation type="submission" date="2016-03" db="EMBL/GenBank/DDBJ databases">
        <title>Cyphomyrmex costatus WGS genome.</title>
        <authorList>
            <person name="Nygaard S."/>
            <person name="Hu H."/>
            <person name="Boomsma J."/>
            <person name="Zhang G."/>
        </authorList>
    </citation>
    <scope>NUCLEOTIDE SEQUENCE [LARGE SCALE GENOMIC DNA]</scope>
    <source>
        <strain evidence="11">MS0001</strain>
        <tissue evidence="11">Whole body</tissue>
    </source>
</reference>